<dbReference type="AlphaFoldDB" id="A0A9W5YB59"/>
<dbReference type="Pfam" id="PF03600">
    <property type="entry name" value="CitMHS"/>
    <property type="match status" value="1"/>
</dbReference>
<keyword evidence="4 6" id="KW-1133">Transmembrane helix</keyword>
<organism evidence="8 9">
    <name type="scientific">Vallitalea longa</name>
    <dbReference type="NCBI Taxonomy" id="2936439"/>
    <lineage>
        <taxon>Bacteria</taxon>
        <taxon>Bacillati</taxon>
        <taxon>Bacillota</taxon>
        <taxon>Clostridia</taxon>
        <taxon>Lachnospirales</taxon>
        <taxon>Vallitaleaceae</taxon>
        <taxon>Vallitalea</taxon>
    </lineage>
</organism>
<dbReference type="GO" id="GO:0055085">
    <property type="term" value="P:transmembrane transport"/>
    <property type="evidence" value="ECO:0007669"/>
    <property type="project" value="InterPro"/>
</dbReference>
<evidence type="ECO:0000256" key="4">
    <source>
        <dbReference type="ARBA" id="ARBA00022989"/>
    </source>
</evidence>
<comment type="caution">
    <text evidence="8">The sequence shown here is derived from an EMBL/GenBank/DDBJ whole genome shotgun (WGS) entry which is preliminary data.</text>
</comment>
<feature type="transmembrane region" description="Helical" evidence="6">
    <location>
        <begin position="186"/>
        <end position="215"/>
    </location>
</feature>
<feature type="transmembrane region" description="Helical" evidence="6">
    <location>
        <begin position="99"/>
        <end position="122"/>
    </location>
</feature>
<feature type="transmembrane region" description="Helical" evidence="6">
    <location>
        <begin position="428"/>
        <end position="449"/>
    </location>
</feature>
<evidence type="ECO:0000313" key="8">
    <source>
        <dbReference type="EMBL" id="GKX28048.1"/>
    </source>
</evidence>
<dbReference type="EMBL" id="BRLB01000001">
    <property type="protein sequence ID" value="GKX28048.1"/>
    <property type="molecule type" value="Genomic_DNA"/>
</dbReference>
<feature type="transmembrane region" description="Helical" evidence="6">
    <location>
        <begin position="227"/>
        <end position="252"/>
    </location>
</feature>
<accession>A0A9W5YB59</accession>
<feature type="transmembrane region" description="Helical" evidence="6">
    <location>
        <begin position="344"/>
        <end position="361"/>
    </location>
</feature>
<feature type="domain" description="Citrate transporter-like" evidence="7">
    <location>
        <begin position="67"/>
        <end position="432"/>
    </location>
</feature>
<keyword evidence="9" id="KW-1185">Reference proteome</keyword>
<gene>
    <name evidence="8" type="primary">trnS</name>
    <name evidence="8" type="ORF">SH1V18_05280</name>
</gene>
<protein>
    <submittedName>
        <fullName evidence="8">Transporter</fullName>
    </submittedName>
</protein>
<dbReference type="Proteomes" id="UP001144256">
    <property type="component" value="Unassembled WGS sequence"/>
</dbReference>
<feature type="transmembrane region" description="Helical" evidence="6">
    <location>
        <begin position="23"/>
        <end position="41"/>
    </location>
</feature>
<feature type="transmembrane region" description="Helical" evidence="6">
    <location>
        <begin position="381"/>
        <end position="398"/>
    </location>
</feature>
<evidence type="ECO:0000256" key="2">
    <source>
        <dbReference type="ARBA" id="ARBA00022448"/>
    </source>
</evidence>
<feature type="transmembrane region" description="Helical" evidence="6">
    <location>
        <begin position="276"/>
        <end position="294"/>
    </location>
</feature>
<keyword evidence="3 6" id="KW-0812">Transmembrane</keyword>
<feature type="transmembrane region" description="Helical" evidence="6">
    <location>
        <begin position="70"/>
        <end position="87"/>
    </location>
</feature>
<dbReference type="InterPro" id="IPR004680">
    <property type="entry name" value="Cit_transptr-like_dom"/>
</dbReference>
<evidence type="ECO:0000313" key="9">
    <source>
        <dbReference type="Proteomes" id="UP001144256"/>
    </source>
</evidence>
<keyword evidence="2" id="KW-0813">Transport</keyword>
<evidence type="ECO:0000259" key="7">
    <source>
        <dbReference type="Pfam" id="PF03600"/>
    </source>
</evidence>
<name>A0A9W5YB59_9FIRM</name>
<dbReference type="GO" id="GO:0016020">
    <property type="term" value="C:membrane"/>
    <property type="evidence" value="ECO:0007669"/>
    <property type="project" value="UniProtKB-SubCell"/>
</dbReference>
<keyword evidence="5 6" id="KW-0472">Membrane</keyword>
<comment type="subcellular location">
    <subcellularLocation>
        <location evidence="1">Membrane</location>
        <topology evidence="1">Multi-pass membrane protein</topology>
    </subcellularLocation>
</comment>
<proteinExistence type="predicted"/>
<reference evidence="8" key="1">
    <citation type="submission" date="2022-06" db="EMBL/GenBank/DDBJ databases">
        <title>Vallitalea longa sp. nov., an anaerobic bacterium isolated from marine sediment.</title>
        <authorList>
            <person name="Hirano S."/>
            <person name="Terahara T."/>
            <person name="Mori K."/>
            <person name="Hamada M."/>
            <person name="Matsumoto R."/>
            <person name="Kobayashi T."/>
        </authorList>
    </citation>
    <scope>NUCLEOTIDE SEQUENCE</scope>
    <source>
        <strain evidence="8">SH18-1</strain>
    </source>
</reference>
<dbReference type="RefSeq" id="WP_281811960.1">
    <property type="nucleotide sequence ID" value="NZ_BRLB01000001.1"/>
</dbReference>
<evidence type="ECO:0000256" key="5">
    <source>
        <dbReference type="ARBA" id="ARBA00023136"/>
    </source>
</evidence>
<evidence type="ECO:0000256" key="1">
    <source>
        <dbReference type="ARBA" id="ARBA00004141"/>
    </source>
</evidence>
<evidence type="ECO:0000256" key="6">
    <source>
        <dbReference type="SAM" id="Phobius"/>
    </source>
</evidence>
<feature type="transmembrane region" description="Helical" evidence="6">
    <location>
        <begin position="405"/>
        <end position="422"/>
    </location>
</feature>
<sequence>MTNENNKIVQQGKCTRTVHNKHYIDMVVIIFLMFGFGYLPTFLTVTRMGMHMLGIFLGCIYAWTSQKMDWPSLLALIAMSFTGYGTLSEIISSAFGHEVLWIVMFSMLLCYSIDNTGILPIISRKILSIKFARKGPWALAFVFMIAAAITGFLTINALTVILLLWKIFYDVADQLDLKPHDPYPTIVLIMIVIAGTTGSVIAPYTGFVLMSFGILDSVIPGVIVNPLAYSVTVLIINVAIFVALILFFKYILRIKVSFRPIQINDEDLKINSRQKIMLGLIALLIITMMIPNLLPEGNIFRVFFVDKLGSLGIMIGINIVLALITKDKENFTNIAQSFKEGISWGLFLMIATALTISTALASESTGVIEAIVHILNPILEGHSLFWLMTIIVAISVIATNLINDMATLSIITPIAIVFVVNAGGDPAVIVTLLAFTCMLGFFLPAASAMGAITHGNEWLTPKLIYKYESIMIVIIIIVTSLIGVPVANLIFGLL</sequence>
<feature type="transmembrane region" description="Helical" evidence="6">
    <location>
        <begin position="470"/>
        <end position="491"/>
    </location>
</feature>
<feature type="transmembrane region" description="Helical" evidence="6">
    <location>
        <begin position="137"/>
        <end position="165"/>
    </location>
</feature>
<evidence type="ECO:0000256" key="3">
    <source>
        <dbReference type="ARBA" id="ARBA00022692"/>
    </source>
</evidence>
<feature type="transmembrane region" description="Helical" evidence="6">
    <location>
        <begin position="300"/>
        <end position="324"/>
    </location>
</feature>